<name>A0A6A5Y344_9PLEO</name>
<dbReference type="AlphaFoldDB" id="A0A6A5Y344"/>
<feature type="region of interest" description="Disordered" evidence="1">
    <location>
        <begin position="341"/>
        <end position="364"/>
    </location>
</feature>
<feature type="compositionally biased region" description="Basic and acidic residues" evidence="1">
    <location>
        <begin position="448"/>
        <end position="458"/>
    </location>
</feature>
<feature type="compositionally biased region" description="Basic and acidic residues" evidence="1">
    <location>
        <begin position="120"/>
        <end position="131"/>
    </location>
</feature>
<feature type="region of interest" description="Disordered" evidence="1">
    <location>
        <begin position="370"/>
        <end position="389"/>
    </location>
</feature>
<dbReference type="GeneID" id="54281667"/>
<protein>
    <submittedName>
        <fullName evidence="2">Uncharacterized protein</fullName>
    </submittedName>
</protein>
<sequence length="848" mass="95218">MPPPRLIPSLRPCHPPWSAVQSRWAPDSSIAAPSRHGHSDAVKSPPPREGQPAKKQDSKEKSLPAESPKEHIERPSRSDTLDAGWWTSTVGKIWSPKPQPRELEVESGLGKVETPNAPERSLEQCETKPTKTDQTYNKPPNVPLPTEINAVTKRSEAAIDPRREVEDSPYTVKANVEPLLSRQNKDVEAQLQSLRAEVKRLKGLVDAQQPSVAKPNVPDNTKITPTRIIATRHTSRSFQTPNQIMRRGRRRTNRIAMNLDKIKEDVANVQCLEAQLPETSCWRSQKSFSKLSFHNMNKVARLAHTGDHKDALSSSVANVANVVGRDLSRAALARSPNNVVGRAPSDLDANARHSTQTVVRSQARQEELRAHAQGDHRMSINGSDSSKLTTSSITDAIAEESMSRTIQTRLAAAFEQTPTDGQRLIRGLHTTARVGSADRPTRGSEPGGKPERGPRRPSESGSKGDTTTRSWAQEMSEQSLLEELFPEASTYIQPHYPARHPYPKLDLPKDSPLVRRHDAGPKKSYRELMLEAFHKKGERITALQLVNCSTELTEADFRQLMPKGKHIEAWVRDGEFEKVIPGRDPLSLERLPFYYLLFKSPEAALSYQNNAARLHKLSGLHQPSNVFSAIPLPRGFLEDGEDIAAATSSYLLKTPSQKLNLNMVMQPYNPALRAVLDNGGYKPIVPSVDSNGRKLFKVLLHIEGWEPSPRDLYYIFMRHAYDRGLTWPFHNGEDAIHRLRDLVDVKSKLLPISSMNPRAATAAVDATPAPDHDPSFDFLNPTDAAETRANVSQMVMNRVYNRWIVDFRDEDAARRFARMWNRRVLPLPKTTTWRDTEETRMVNAEFLW</sequence>
<feature type="region of interest" description="Disordered" evidence="1">
    <location>
        <begin position="414"/>
        <end position="470"/>
    </location>
</feature>
<dbReference type="Proteomes" id="UP000799778">
    <property type="component" value="Unassembled WGS sequence"/>
</dbReference>
<keyword evidence="3" id="KW-1185">Reference proteome</keyword>
<feature type="region of interest" description="Disordered" evidence="1">
    <location>
        <begin position="496"/>
        <end position="516"/>
    </location>
</feature>
<dbReference type="RefSeq" id="XP_033388005.1">
    <property type="nucleotide sequence ID" value="XM_033524270.1"/>
</dbReference>
<reference evidence="2" key="1">
    <citation type="journal article" date="2020" name="Stud. Mycol.">
        <title>101 Dothideomycetes genomes: a test case for predicting lifestyles and emergence of pathogens.</title>
        <authorList>
            <person name="Haridas S."/>
            <person name="Albert R."/>
            <person name="Binder M."/>
            <person name="Bloem J."/>
            <person name="Labutti K."/>
            <person name="Salamov A."/>
            <person name="Andreopoulos B."/>
            <person name="Baker S."/>
            <person name="Barry K."/>
            <person name="Bills G."/>
            <person name="Bluhm B."/>
            <person name="Cannon C."/>
            <person name="Castanera R."/>
            <person name="Culley D."/>
            <person name="Daum C."/>
            <person name="Ezra D."/>
            <person name="Gonzalez J."/>
            <person name="Henrissat B."/>
            <person name="Kuo A."/>
            <person name="Liang C."/>
            <person name="Lipzen A."/>
            <person name="Lutzoni F."/>
            <person name="Magnuson J."/>
            <person name="Mondo S."/>
            <person name="Nolan M."/>
            <person name="Ohm R."/>
            <person name="Pangilinan J."/>
            <person name="Park H.-J."/>
            <person name="Ramirez L."/>
            <person name="Alfaro M."/>
            <person name="Sun H."/>
            <person name="Tritt A."/>
            <person name="Yoshinaga Y."/>
            <person name="Zwiers L.-H."/>
            <person name="Turgeon B."/>
            <person name="Goodwin S."/>
            <person name="Spatafora J."/>
            <person name="Crous P."/>
            <person name="Grigoriev I."/>
        </authorList>
    </citation>
    <scope>NUCLEOTIDE SEQUENCE</scope>
    <source>
        <strain evidence="2">CBS 175.79</strain>
    </source>
</reference>
<feature type="compositionally biased region" description="Basic and acidic residues" evidence="1">
    <location>
        <begin position="51"/>
        <end position="80"/>
    </location>
</feature>
<gene>
    <name evidence="2" type="ORF">BU24DRAFT_365291</name>
</gene>
<feature type="compositionally biased region" description="Basic and acidic residues" evidence="1">
    <location>
        <begin position="506"/>
        <end position="516"/>
    </location>
</feature>
<proteinExistence type="predicted"/>
<evidence type="ECO:0000256" key="1">
    <source>
        <dbReference type="SAM" id="MobiDB-lite"/>
    </source>
</evidence>
<feature type="region of interest" description="Disordered" evidence="1">
    <location>
        <begin position="1"/>
        <end position="144"/>
    </location>
</feature>
<organism evidence="2 3">
    <name type="scientific">Aaosphaeria arxii CBS 175.79</name>
    <dbReference type="NCBI Taxonomy" id="1450172"/>
    <lineage>
        <taxon>Eukaryota</taxon>
        <taxon>Fungi</taxon>
        <taxon>Dikarya</taxon>
        <taxon>Ascomycota</taxon>
        <taxon>Pezizomycotina</taxon>
        <taxon>Dothideomycetes</taxon>
        <taxon>Pleosporomycetidae</taxon>
        <taxon>Pleosporales</taxon>
        <taxon>Pleosporales incertae sedis</taxon>
        <taxon>Aaosphaeria</taxon>
    </lineage>
</organism>
<evidence type="ECO:0000313" key="3">
    <source>
        <dbReference type="Proteomes" id="UP000799778"/>
    </source>
</evidence>
<evidence type="ECO:0000313" key="2">
    <source>
        <dbReference type="EMBL" id="KAF2019666.1"/>
    </source>
</evidence>
<dbReference type="OrthoDB" id="5332316at2759"/>
<accession>A0A6A5Y344</accession>
<feature type="compositionally biased region" description="Polar residues" evidence="1">
    <location>
        <begin position="352"/>
        <end position="362"/>
    </location>
</feature>
<dbReference type="EMBL" id="ML978067">
    <property type="protein sequence ID" value="KAF2019666.1"/>
    <property type="molecule type" value="Genomic_DNA"/>
</dbReference>
<feature type="compositionally biased region" description="Polar residues" evidence="1">
    <location>
        <begin position="380"/>
        <end position="389"/>
    </location>
</feature>